<name>A0A4Q7MBR1_9BURK</name>
<evidence type="ECO:0000313" key="3">
    <source>
        <dbReference type="EMBL" id="RZS65384.1"/>
    </source>
</evidence>
<evidence type="ECO:0000313" key="4">
    <source>
        <dbReference type="Proteomes" id="UP000292039"/>
    </source>
</evidence>
<dbReference type="InterPro" id="IPR038404">
    <property type="entry name" value="TRAP_DctP_sf"/>
</dbReference>
<evidence type="ECO:0000256" key="2">
    <source>
        <dbReference type="SAM" id="SignalP"/>
    </source>
</evidence>
<organism evidence="3 4">
    <name type="scientific">Kerstersia gyiorum</name>
    <dbReference type="NCBI Taxonomy" id="206506"/>
    <lineage>
        <taxon>Bacteria</taxon>
        <taxon>Pseudomonadati</taxon>
        <taxon>Pseudomonadota</taxon>
        <taxon>Betaproteobacteria</taxon>
        <taxon>Burkholderiales</taxon>
        <taxon>Alcaligenaceae</taxon>
        <taxon>Kerstersia</taxon>
    </lineage>
</organism>
<reference evidence="3 4" key="1">
    <citation type="submission" date="2019-02" db="EMBL/GenBank/DDBJ databases">
        <title>Genomic Encyclopedia of Type Strains, Phase IV (KMG-IV): sequencing the most valuable type-strain genomes for metagenomic binning, comparative biology and taxonomic classification.</title>
        <authorList>
            <person name="Goeker M."/>
        </authorList>
    </citation>
    <scope>NUCLEOTIDE SEQUENCE [LARGE SCALE GENOMIC DNA]</scope>
    <source>
        <strain evidence="3 4">DSM 16618</strain>
    </source>
</reference>
<proteinExistence type="predicted"/>
<sequence length="331" mass="36278">MFTRKFIAACLMLACAAVQANPVAPVHALDQSSEYGTNSVNTKADVFYRDRVAELSGGRLKIHLHPGAALGYRERDHFQVVGRGAAPIATTVSGTLAGFDPLFLLSSLPFLARDFDDAQLLLDIAMPHYKAFFEKHNQILLHAGWVDPSGIWASRPINSLADLQQLKIRTYDATGTRLLQQVGAAPLVISWADLVPQLATGGVSAVLTGADGGASIRLWDYTKVFTQINYAMPLTFVHMNRDAYLALPEDLRAVLHQAAQDTQAWRKHQIAANLQAKYQQLADNGMQVIEVPAPELAAALGQANQPVVRAWEAQVGERASRILSEYESRRR</sequence>
<dbReference type="GeneID" id="99725338"/>
<dbReference type="NCBIfam" id="NF037995">
    <property type="entry name" value="TRAP_S1"/>
    <property type="match status" value="1"/>
</dbReference>
<dbReference type="Gene3D" id="3.40.190.170">
    <property type="entry name" value="Bacterial extracellular solute-binding protein, family 7"/>
    <property type="match status" value="1"/>
</dbReference>
<evidence type="ECO:0000256" key="1">
    <source>
        <dbReference type="ARBA" id="ARBA00022729"/>
    </source>
</evidence>
<feature type="signal peptide" evidence="2">
    <location>
        <begin position="1"/>
        <end position="20"/>
    </location>
</feature>
<dbReference type="AlphaFoldDB" id="A0A4Q7MBR1"/>
<dbReference type="CDD" id="cd13602">
    <property type="entry name" value="PBP2_TRAP_BpDctp6_7"/>
    <property type="match status" value="1"/>
</dbReference>
<dbReference type="Proteomes" id="UP000292039">
    <property type="component" value="Unassembled WGS sequence"/>
</dbReference>
<dbReference type="RefSeq" id="WP_083969737.1">
    <property type="nucleotide sequence ID" value="NZ_CBCSEB010000004.1"/>
</dbReference>
<dbReference type="PANTHER" id="PTHR33376">
    <property type="match status" value="1"/>
</dbReference>
<dbReference type="GO" id="GO:0055085">
    <property type="term" value="P:transmembrane transport"/>
    <property type="evidence" value="ECO:0007669"/>
    <property type="project" value="InterPro"/>
</dbReference>
<dbReference type="Pfam" id="PF03480">
    <property type="entry name" value="DctP"/>
    <property type="match status" value="1"/>
</dbReference>
<comment type="caution">
    <text evidence="3">The sequence shown here is derived from an EMBL/GenBank/DDBJ whole genome shotgun (WGS) entry which is preliminary data.</text>
</comment>
<gene>
    <name evidence="3" type="ORF">EV679_3175</name>
</gene>
<dbReference type="PANTHER" id="PTHR33376:SF4">
    <property type="entry name" value="SIALIC ACID-BINDING PERIPLASMIC PROTEIN SIAP"/>
    <property type="match status" value="1"/>
</dbReference>
<protein>
    <submittedName>
        <fullName evidence="3">TRAP-type C4-dicarboxylate transport system substrate-binding protein</fullName>
    </submittedName>
</protein>
<accession>A0A4Q7MBR1</accession>
<dbReference type="OrthoDB" id="9783941at2"/>
<keyword evidence="1 2" id="KW-0732">Signal</keyword>
<dbReference type="EMBL" id="SGWZ01000006">
    <property type="protein sequence ID" value="RZS65384.1"/>
    <property type="molecule type" value="Genomic_DNA"/>
</dbReference>
<dbReference type="InterPro" id="IPR018389">
    <property type="entry name" value="DctP_fam"/>
</dbReference>
<feature type="chain" id="PRO_5030098120" evidence="2">
    <location>
        <begin position="21"/>
        <end position="331"/>
    </location>
</feature>